<evidence type="ECO:0000313" key="2">
    <source>
        <dbReference type="EMBL" id="QAZ66997.1"/>
    </source>
</evidence>
<dbReference type="Proteomes" id="UP000293296">
    <property type="component" value="Chromosome"/>
</dbReference>
<dbReference type="RefSeq" id="WP_129351133.1">
    <property type="nucleotide sequence ID" value="NZ_CP026538.1"/>
</dbReference>
<dbReference type="OrthoDB" id="9791702at2"/>
<protein>
    <submittedName>
        <fullName evidence="2">DUF296 domain-containing protein</fullName>
    </submittedName>
</protein>
<dbReference type="Gene3D" id="3.30.1330.80">
    <property type="entry name" value="Hypothetical protein, similar to alpha- acetolactate decarboxylase, domain 2"/>
    <property type="match status" value="1"/>
</dbReference>
<reference evidence="2 3" key="1">
    <citation type="submission" date="2018-02" db="EMBL/GenBank/DDBJ databases">
        <title>Genome sequence of Desulfovibrio carbinolicus DSM 3852.</title>
        <authorList>
            <person name="Wilbanks E."/>
            <person name="Skennerton C.T."/>
            <person name="Orphan V.J."/>
        </authorList>
    </citation>
    <scope>NUCLEOTIDE SEQUENCE [LARGE SCALE GENOMIC DNA]</scope>
    <source>
        <strain evidence="2 3">DSM 3852</strain>
    </source>
</reference>
<dbReference type="PANTHER" id="PTHR34988:SF1">
    <property type="entry name" value="DNA-BINDING PROTEIN"/>
    <property type="match status" value="1"/>
</dbReference>
<name>A0A4P6HIU3_9BACT</name>
<evidence type="ECO:0000259" key="1">
    <source>
        <dbReference type="PROSITE" id="PS51742"/>
    </source>
</evidence>
<proteinExistence type="predicted"/>
<feature type="domain" description="PPC" evidence="1">
    <location>
        <begin position="1"/>
        <end position="136"/>
    </location>
</feature>
<dbReference type="InterPro" id="IPR005175">
    <property type="entry name" value="PPC_dom"/>
</dbReference>
<dbReference type="InterPro" id="IPR025707">
    <property type="entry name" value="DNA_bp_PD1"/>
</dbReference>
<dbReference type="SUPFAM" id="SSF117856">
    <property type="entry name" value="AF0104/ALDC/Ptd012-like"/>
    <property type="match status" value="1"/>
</dbReference>
<dbReference type="EMBL" id="CP026538">
    <property type="protein sequence ID" value="QAZ66997.1"/>
    <property type="molecule type" value="Genomic_DNA"/>
</dbReference>
<dbReference type="CDD" id="cd11378">
    <property type="entry name" value="DUF296"/>
    <property type="match status" value="1"/>
</dbReference>
<sequence>MNDSLLVRLPKGEDLLSALVAICLEKNITKGHVSLIGALEKAELGYYPQDTRKYVTHTLNEGTEILAGLGNVSLKDGQPIIHLHLTLLKGDFTITGGHAMPGNIIFAGEACITPIEGARLHRGLDAATGLPLWDQTGM</sequence>
<organism evidence="2 3">
    <name type="scientific">Solidesulfovibrio carbinolicus</name>
    <dbReference type="NCBI Taxonomy" id="296842"/>
    <lineage>
        <taxon>Bacteria</taxon>
        <taxon>Pseudomonadati</taxon>
        <taxon>Thermodesulfobacteriota</taxon>
        <taxon>Desulfovibrionia</taxon>
        <taxon>Desulfovibrionales</taxon>
        <taxon>Desulfovibrionaceae</taxon>
        <taxon>Solidesulfovibrio</taxon>
    </lineage>
</organism>
<keyword evidence="3" id="KW-1185">Reference proteome</keyword>
<dbReference type="AlphaFoldDB" id="A0A4P6HIU3"/>
<gene>
    <name evidence="2" type="ORF">C3Y92_07030</name>
</gene>
<dbReference type="Pfam" id="PF03479">
    <property type="entry name" value="PCC"/>
    <property type="match status" value="1"/>
</dbReference>
<evidence type="ECO:0000313" key="3">
    <source>
        <dbReference type="Proteomes" id="UP000293296"/>
    </source>
</evidence>
<dbReference type="PROSITE" id="PS51742">
    <property type="entry name" value="PPC"/>
    <property type="match status" value="1"/>
</dbReference>
<dbReference type="PANTHER" id="PTHR34988">
    <property type="entry name" value="PROTEIN, PUTATIVE-RELATED"/>
    <property type="match status" value="1"/>
</dbReference>
<dbReference type="PIRSF" id="PIRSF016702">
    <property type="entry name" value="DNA_bp_PD1"/>
    <property type="match status" value="1"/>
</dbReference>
<accession>A0A4P6HIU3</accession>
<dbReference type="KEGG" id="dcb:C3Y92_07030"/>